<proteinExistence type="predicted"/>
<evidence type="ECO:0000313" key="2">
    <source>
        <dbReference type="Proteomes" id="UP000813444"/>
    </source>
</evidence>
<reference evidence="1" key="1">
    <citation type="journal article" date="2021" name="Nat. Commun.">
        <title>Genetic determinants of endophytism in the Arabidopsis root mycobiome.</title>
        <authorList>
            <person name="Mesny F."/>
            <person name="Miyauchi S."/>
            <person name="Thiergart T."/>
            <person name="Pickel B."/>
            <person name="Atanasova L."/>
            <person name="Karlsson M."/>
            <person name="Huettel B."/>
            <person name="Barry K.W."/>
            <person name="Haridas S."/>
            <person name="Chen C."/>
            <person name="Bauer D."/>
            <person name="Andreopoulos W."/>
            <person name="Pangilinan J."/>
            <person name="LaButti K."/>
            <person name="Riley R."/>
            <person name="Lipzen A."/>
            <person name="Clum A."/>
            <person name="Drula E."/>
            <person name="Henrissat B."/>
            <person name="Kohler A."/>
            <person name="Grigoriev I.V."/>
            <person name="Martin F.M."/>
            <person name="Hacquard S."/>
        </authorList>
    </citation>
    <scope>NUCLEOTIDE SEQUENCE</scope>
    <source>
        <strain evidence="1">MPI-CAGE-CH-0235</strain>
    </source>
</reference>
<gene>
    <name evidence="1" type="ORF">B0I35DRAFT_465636</name>
</gene>
<dbReference type="PANTHER" id="PTHR37540:SF5">
    <property type="entry name" value="TRANSCRIPTION FACTOR DOMAIN-CONTAINING PROTEIN"/>
    <property type="match status" value="1"/>
</dbReference>
<dbReference type="EMBL" id="JAGPNK010000032">
    <property type="protein sequence ID" value="KAH7303519.1"/>
    <property type="molecule type" value="Genomic_DNA"/>
</dbReference>
<dbReference type="PANTHER" id="PTHR37540">
    <property type="entry name" value="TRANSCRIPTION FACTOR (ACR-2), PUTATIVE-RELATED-RELATED"/>
    <property type="match status" value="1"/>
</dbReference>
<evidence type="ECO:0000313" key="1">
    <source>
        <dbReference type="EMBL" id="KAH7303519.1"/>
    </source>
</evidence>
<dbReference type="Proteomes" id="UP000813444">
    <property type="component" value="Unassembled WGS sequence"/>
</dbReference>
<dbReference type="OrthoDB" id="5620at2759"/>
<comment type="caution">
    <text evidence="1">The sequence shown here is derived from an EMBL/GenBank/DDBJ whole genome shotgun (WGS) entry which is preliminary data.</text>
</comment>
<protein>
    <recommendedName>
        <fullName evidence="3">Transcription factor domain-containing protein</fullName>
    </recommendedName>
</protein>
<sequence>MQFIITNDPTKRAAKGEIFRVHVHAARVTHARARQIQMRNYQAQKKVAVLSEDKETNAGKEPMPDPINALSEHRRDPFNILSKRLSPIEQYLFDHYITVVLPYVKAHGRRVTHEARSDLPFMDTPWVRLAVVDADMMQALLFTSCRHLAGELDPCRNTNSLLANYMQMGAEYKLSCVRSVRQSISKNMITDAMLTLILVLALDEIRLQDYATAQKHVSGFAKAVELFGGPKAINLRAMLGLIMESLRACQCQVLIAQTTAAME</sequence>
<dbReference type="AlphaFoldDB" id="A0A8K0SGM8"/>
<name>A0A8K0SGM8_9HYPO</name>
<accession>A0A8K0SGM8</accession>
<keyword evidence="2" id="KW-1185">Reference proteome</keyword>
<organism evidence="1 2">
    <name type="scientific">Stachybotrys elegans</name>
    <dbReference type="NCBI Taxonomy" id="80388"/>
    <lineage>
        <taxon>Eukaryota</taxon>
        <taxon>Fungi</taxon>
        <taxon>Dikarya</taxon>
        <taxon>Ascomycota</taxon>
        <taxon>Pezizomycotina</taxon>
        <taxon>Sordariomycetes</taxon>
        <taxon>Hypocreomycetidae</taxon>
        <taxon>Hypocreales</taxon>
        <taxon>Stachybotryaceae</taxon>
        <taxon>Stachybotrys</taxon>
    </lineage>
</organism>
<evidence type="ECO:0008006" key="3">
    <source>
        <dbReference type="Google" id="ProtNLM"/>
    </source>
</evidence>